<evidence type="ECO:0000313" key="2">
    <source>
        <dbReference type="EMBL" id="ASU34560.1"/>
    </source>
</evidence>
<dbReference type="Proteomes" id="UP000215002">
    <property type="component" value="Chromosome"/>
</dbReference>
<dbReference type="OrthoDB" id="1121167at2"/>
<sequence length="157" mass="17897">MGKETVDDLVKFMLPYSDSVKASAIWLREFVWELYPESNELIYDNYNAVAFGWSTSDRAGDVFCSIAVCSDHVNFGFNRGIDFPDPEKLLIGNGTLYRYLQIRKKEDFPEAYIKQLLEYAYENSISRLKPAKTITQGQTIVKSISAVKKRPGGAIRH</sequence>
<dbReference type="RefSeq" id="WP_094570900.1">
    <property type="nucleotide sequence ID" value="NZ_CP022743.1"/>
</dbReference>
<proteinExistence type="predicted"/>
<accession>A0A223NXP3</accession>
<dbReference type="InterPro" id="IPR014922">
    <property type="entry name" value="YdhG-like"/>
</dbReference>
<dbReference type="SUPFAM" id="SSF159888">
    <property type="entry name" value="YdhG-like"/>
    <property type="match status" value="1"/>
</dbReference>
<gene>
    <name evidence="2" type="ORF">MuYL_2673</name>
</gene>
<feature type="domain" description="YdhG-like" evidence="1">
    <location>
        <begin position="27"/>
        <end position="120"/>
    </location>
</feature>
<reference evidence="2 3" key="1">
    <citation type="submission" date="2017-08" db="EMBL/GenBank/DDBJ databases">
        <title>Complete genome sequence of Mucilaginibacter sp. strain BJC16-A31.</title>
        <authorList>
            <consortium name="Henan University of Science and Technology"/>
            <person name="You X."/>
        </authorList>
    </citation>
    <scope>NUCLEOTIDE SEQUENCE [LARGE SCALE GENOMIC DNA]</scope>
    <source>
        <strain evidence="2 3">BJC16-A31</strain>
    </source>
</reference>
<dbReference type="Pfam" id="PF08818">
    <property type="entry name" value="DUF1801"/>
    <property type="match status" value="1"/>
</dbReference>
<evidence type="ECO:0000313" key="3">
    <source>
        <dbReference type="Proteomes" id="UP000215002"/>
    </source>
</evidence>
<name>A0A223NXP3_9SPHI</name>
<dbReference type="KEGG" id="muc:MuYL_2673"/>
<dbReference type="EMBL" id="CP022743">
    <property type="protein sequence ID" value="ASU34560.1"/>
    <property type="molecule type" value="Genomic_DNA"/>
</dbReference>
<evidence type="ECO:0000259" key="1">
    <source>
        <dbReference type="Pfam" id="PF08818"/>
    </source>
</evidence>
<dbReference type="AlphaFoldDB" id="A0A223NXP3"/>
<keyword evidence="3" id="KW-1185">Reference proteome</keyword>
<protein>
    <recommendedName>
        <fullName evidence="1">YdhG-like domain-containing protein</fullName>
    </recommendedName>
</protein>
<organism evidence="2 3">
    <name type="scientific">Mucilaginibacter xinganensis</name>
    <dbReference type="NCBI Taxonomy" id="1234841"/>
    <lineage>
        <taxon>Bacteria</taxon>
        <taxon>Pseudomonadati</taxon>
        <taxon>Bacteroidota</taxon>
        <taxon>Sphingobacteriia</taxon>
        <taxon>Sphingobacteriales</taxon>
        <taxon>Sphingobacteriaceae</taxon>
        <taxon>Mucilaginibacter</taxon>
    </lineage>
</organism>